<evidence type="ECO:0000256" key="9">
    <source>
        <dbReference type="PROSITE-ProRule" id="PRU00642"/>
    </source>
</evidence>
<dbReference type="GO" id="GO:0032509">
    <property type="term" value="P:endosome transport via multivesicular body sorting pathway"/>
    <property type="evidence" value="ECO:0007669"/>
    <property type="project" value="InterPro"/>
</dbReference>
<evidence type="ECO:0000256" key="6">
    <source>
        <dbReference type="ARBA" id="ARBA00022840"/>
    </source>
</evidence>
<reference evidence="14 15" key="1">
    <citation type="journal article" date="2018" name="Plant J.">
        <title>Genome sequences of Chlorella sorokiniana UTEX 1602 and Micractinium conductrix SAG 241.80: implications to maltose excretion by a green alga.</title>
        <authorList>
            <person name="Arriola M.B."/>
            <person name="Velmurugan N."/>
            <person name="Zhang Y."/>
            <person name="Plunkett M.H."/>
            <person name="Hondzo H."/>
            <person name="Barney B.M."/>
        </authorList>
    </citation>
    <scope>NUCLEOTIDE SEQUENCE [LARGE SCALE GENOMIC DNA]</scope>
    <source>
        <strain evidence="15">UTEX 1602</strain>
    </source>
</reference>
<keyword evidence="6" id="KW-0067">ATP-binding</keyword>
<dbReference type="Gene3D" id="1.20.1440.200">
    <property type="match status" value="1"/>
</dbReference>
<comment type="caution">
    <text evidence="14">The sequence shown here is derived from an EMBL/GenBank/DDBJ whole genome shotgun (WGS) entry which is preliminary data.</text>
</comment>
<feature type="region of interest" description="Disordered" evidence="10">
    <location>
        <begin position="1366"/>
        <end position="1400"/>
    </location>
</feature>
<keyword evidence="5" id="KW-0967">Endosome</keyword>
<feature type="compositionally biased region" description="Low complexity" evidence="10">
    <location>
        <begin position="1375"/>
        <end position="1400"/>
    </location>
</feature>
<dbReference type="SUPFAM" id="SSF140111">
    <property type="entry name" value="Endosomal sorting complex assembly domain"/>
    <property type="match status" value="1"/>
</dbReference>
<dbReference type="InterPro" id="IPR007143">
    <property type="entry name" value="Vps28"/>
</dbReference>
<dbReference type="STRING" id="3076.A0A2P6TTC9"/>
<feature type="region of interest" description="Disordered" evidence="10">
    <location>
        <begin position="1286"/>
        <end position="1325"/>
    </location>
</feature>
<dbReference type="SUPFAM" id="SSF48371">
    <property type="entry name" value="ARM repeat"/>
    <property type="match status" value="1"/>
</dbReference>
<keyword evidence="11" id="KW-1133">Transmembrane helix</keyword>
<feature type="compositionally biased region" description="Low complexity" evidence="10">
    <location>
        <begin position="1528"/>
        <end position="1546"/>
    </location>
</feature>
<accession>A0A2P6TTC9</accession>
<keyword evidence="15" id="KW-1185">Reference proteome</keyword>
<feature type="transmembrane region" description="Helical" evidence="11">
    <location>
        <begin position="1652"/>
        <end position="1669"/>
    </location>
</feature>
<evidence type="ECO:0000256" key="3">
    <source>
        <dbReference type="ARBA" id="ARBA00022448"/>
    </source>
</evidence>
<evidence type="ECO:0000313" key="15">
    <source>
        <dbReference type="Proteomes" id="UP000239899"/>
    </source>
</evidence>
<dbReference type="InterPro" id="IPR017899">
    <property type="entry name" value="VPS28_C"/>
</dbReference>
<dbReference type="InterPro" id="IPR037202">
    <property type="entry name" value="ESCRT_assembly_dom"/>
</dbReference>
<dbReference type="PANTHER" id="PTHR22780">
    <property type="entry name" value="ADAPTIN, ALPHA/GAMMA/EPSILON"/>
    <property type="match status" value="1"/>
</dbReference>
<dbReference type="Pfam" id="PF01602">
    <property type="entry name" value="Adaptin_N"/>
    <property type="match status" value="1"/>
</dbReference>
<sequence>MNTGSPNLDALLLRYTQKGKERELLEAFADLYALLKTTEKLERAFVRDAIAPKDYTPACERLIGQYKTLWDSMRSSVPDVEQFMATYNMQCPMAAHRLKKGIPATLDYDPAPRRDQASSAIAVAETVQHFITAMDSLKLNMVAVDQIFPLLSDLVSALMKVTSLPPDMSGKKAVRGWMTKLHGMPASYELNEEEVRQLLFDLESAYNEFMQQINVPLQPTDSRRLLGGSSLLFGVGPIILGSMAAQERREPAAWRRFILGQAAVQLQLFASLTDIALAHDTSGNLGAVFARTTAKPAAMLPWLVALADALHHVSSGPDVDEDSRCIALSHYLQLLKLVLGGAAWKRHGDELLAQPAARHTLLGCLLQQARREALASQLWQLHSSAARLAHLLSSGSNLGPAVLRSWSIFGCELLHHVFVAAYTQLRDGDEQLSNLRWQALCAAHLEALQTVQNIRPESVAHMLNALTMIADGCPCLIGPAYVALAERLVAVPEVSLENQQSKVLSCTLLLRDDVSADTMLRKPAALANTGIYEQLVREAVKLMHMSLQAGPDLRQVCKNQAAAMELANKVAAIAKRTLPVSGVFDELIRAIGESKSKSEEDAIVGKLVELSKAKIKEGRREPRTQKELLVYLIYIEMLGHDTSWAQATAIQLCSDKNLAVKKLAYLTVSLLLDPASELSIMVVATIQADLRSDNFLTVCTALSAICHIVTPELVGVFLPQVTALLRHDRDLVKKKALLAMQRFLQVDPGVAPEVERHLIDKIGYKEPSVMVASLCGLRELIRRDPGPYRNLVHYFTNILKQAAEGKLGRAYEYHRAPAPFVQLELLRLLAAMGAGDKGASENMYAVIAEVKRRAEPLGNNIGNALLYECVKAAAAIHPSPVLIAGAMESVTRFLASRENNLRYAGIDALTRLVHIDPKHAQDHQLAVVDCLRSPDVTLKRKTLQLLYKMAGPTNIEVIAGEVLHYLREAAPGDEVARADAVRSLCDLAERFAPDHAWFVETMNELFEVAGEVVPPSLADNLTRLIAEGTGEEDENADRELRAGAVEAYLDLLDKPKLPRVLLKVICWVLGEYGRLAGRSEEGVMDALAAIPETQAGDDEVKGWVVSALGKLAAQAGRPLTPDAAALVEAATCAESVELQQRALEVQALLRTPAATQRAALPYDAAAEDIGVDPDLPFLESFVLQSLQNGAVPYLSLEDRLAMGMTREGGLGLHPAPHVSALKFQAYAAAPPPQPRPAAPAQPAAAPAPAAAAAAAAVGDLDFGGLSLSQPAAAPPAAAAAPAAAPAPMPAVGAGEPQLRLNKPGRKWGGPVAAEPPRPAATPGAAAAAAAAQQYASPAAAAGPSPAASAAAAPPVVDAEKQRLAASLFGGGGSGPSASPGLRGRRGAASPAKPAAVARPAAAARDLLGGMDEEPAAPAAAQPAAAAPGPSNMDLLMGLDAPAASSSGLAAAAASPGPFDSMAALAGLGGGVQQASPAASPVPAAAAGGGSPSLLDFGDLAGNGSMATAAAPQAPPRAQQALGFDDLLGGASPQPQASPSRPQAGATPLGGLGLGGAAMGGGGMGGQKLPPPPAKKDPSGMGSDEAASVAVAVLFGLACIACVISKKIAGFKLYLLLGVSSAFRCIGFAARAAQLNDPTNTDLGAVSLVFRQAGYGISIAVLCILSGCYFKNARDEMKPPRSFPLWSVGVRLLIAPVIVFGPIMGIAIASLVYGVSTPDSLHTADKLRKGSSWTFMGIVSILHILANIAAVYVLRWQHATANADTAPQGAAKMRRPGSLRRMNTTMRLAVRHDHSWVHMLQALCLLLQLSTIFRVVSLYHPEYSYNPNLFYPLQVMVRVGMLDKYHAFAAAVKAGQPYAYFRPELLNRMDEVVVFRQLGRHGRRMAVRRIADLELAKTAARMADRGIGLEVSNSLMERITAEGYNESMGARELRRAVTRLVRAGEVAVLDCDAEGRTLVFNRSHANNIVAADIVYSSVAASVAA</sequence>
<dbReference type="GO" id="GO:0006886">
    <property type="term" value="P:intracellular protein transport"/>
    <property type="evidence" value="ECO:0007669"/>
    <property type="project" value="InterPro"/>
</dbReference>
<dbReference type="GO" id="GO:0005524">
    <property type="term" value="F:ATP binding"/>
    <property type="evidence" value="ECO:0007669"/>
    <property type="project" value="UniProtKB-KW"/>
</dbReference>
<dbReference type="InterPro" id="IPR011989">
    <property type="entry name" value="ARM-like"/>
</dbReference>
<keyword evidence="11" id="KW-0812">Transmembrane</keyword>
<dbReference type="Gene3D" id="1.20.120.1130">
    <property type="match status" value="1"/>
</dbReference>
<keyword evidence="7 9" id="KW-0653">Protein transport</keyword>
<evidence type="ECO:0000256" key="7">
    <source>
        <dbReference type="ARBA" id="ARBA00022927"/>
    </source>
</evidence>
<dbReference type="Pfam" id="PF03997">
    <property type="entry name" value="VPS28"/>
    <property type="match status" value="1"/>
</dbReference>
<keyword evidence="4" id="KW-0547">Nucleotide-binding</keyword>
<evidence type="ECO:0000256" key="4">
    <source>
        <dbReference type="ARBA" id="ARBA00022741"/>
    </source>
</evidence>
<feature type="region of interest" description="Disordered" evidence="10">
    <location>
        <begin position="1524"/>
        <end position="1548"/>
    </location>
</feature>
<dbReference type="InterPro" id="IPR016024">
    <property type="entry name" value="ARM-type_fold"/>
</dbReference>
<evidence type="ECO:0000256" key="11">
    <source>
        <dbReference type="SAM" id="Phobius"/>
    </source>
</evidence>
<dbReference type="FunFam" id="1.20.120.1130:FF:000001">
    <property type="entry name" value="Vacuolar protein sorting-associated protein 28 homolog"/>
    <property type="match status" value="1"/>
</dbReference>
<protein>
    <submittedName>
        <fullName evidence="14">AP-4 complex subunit epsilon</fullName>
    </submittedName>
</protein>
<feature type="transmembrane region" description="Helical" evidence="11">
    <location>
        <begin position="1612"/>
        <end position="1632"/>
    </location>
</feature>
<proteinExistence type="inferred from homology"/>
<evidence type="ECO:0000256" key="5">
    <source>
        <dbReference type="ARBA" id="ARBA00022753"/>
    </source>
</evidence>
<evidence type="ECO:0000259" key="13">
    <source>
        <dbReference type="PROSITE" id="PS51313"/>
    </source>
</evidence>
<dbReference type="SUPFAM" id="SSF52540">
    <property type="entry name" value="P-loop containing nucleoside triphosphate hydrolases"/>
    <property type="match status" value="1"/>
</dbReference>
<feature type="transmembrane region" description="Helical" evidence="11">
    <location>
        <begin position="1732"/>
        <end position="1753"/>
    </location>
</feature>
<dbReference type="Pfam" id="PF10431">
    <property type="entry name" value="ClpB_D2-small"/>
    <property type="match status" value="1"/>
</dbReference>
<evidence type="ECO:0000256" key="2">
    <source>
        <dbReference type="ARBA" id="ARBA00004308"/>
    </source>
</evidence>
<dbReference type="OrthoDB" id="29308at2759"/>
<evidence type="ECO:0000256" key="8">
    <source>
        <dbReference type="ARBA" id="ARBA00023136"/>
    </source>
</evidence>
<evidence type="ECO:0000256" key="10">
    <source>
        <dbReference type="SAM" id="MobiDB-lite"/>
    </source>
</evidence>
<feature type="domain" description="VPS28 N-terminal" evidence="13">
    <location>
        <begin position="1"/>
        <end position="108"/>
    </location>
</feature>
<evidence type="ECO:0000313" key="14">
    <source>
        <dbReference type="EMBL" id="PRW57320.1"/>
    </source>
</evidence>
<feature type="domain" description="VPS28 C-terminal" evidence="12">
    <location>
        <begin position="118"/>
        <end position="214"/>
    </location>
</feature>
<comment type="similarity">
    <text evidence="9">Belongs to the VPS28 family.</text>
</comment>
<dbReference type="SUPFAM" id="SSF140427">
    <property type="entry name" value="VPS28 C-terminal domain-like"/>
    <property type="match status" value="1"/>
</dbReference>
<dbReference type="PROSITE" id="PS51313">
    <property type="entry name" value="VPS28_N"/>
    <property type="match status" value="1"/>
</dbReference>
<dbReference type="Gene3D" id="1.25.10.10">
    <property type="entry name" value="Leucine-rich Repeat Variant"/>
    <property type="match status" value="1"/>
</dbReference>
<dbReference type="Proteomes" id="UP000239899">
    <property type="component" value="Unassembled WGS sequence"/>
</dbReference>
<dbReference type="InterPro" id="IPR050840">
    <property type="entry name" value="Adaptor_Complx_Large_Subunit"/>
</dbReference>
<dbReference type="SMART" id="SM01086">
    <property type="entry name" value="ClpB_D2-small"/>
    <property type="match status" value="1"/>
</dbReference>
<feature type="transmembrane region" description="Helical" evidence="11">
    <location>
        <begin position="1585"/>
        <end position="1603"/>
    </location>
</feature>
<evidence type="ECO:0000256" key="1">
    <source>
        <dbReference type="ARBA" id="ARBA00004177"/>
    </source>
</evidence>
<gene>
    <name evidence="14" type="ORF">C2E21_3982</name>
</gene>
<dbReference type="GO" id="GO:0000813">
    <property type="term" value="C:ESCRT I complex"/>
    <property type="evidence" value="ECO:0007669"/>
    <property type="project" value="InterPro"/>
</dbReference>
<dbReference type="InterPro" id="IPR038358">
    <property type="entry name" value="VPS28_N_sf"/>
</dbReference>
<feature type="region of interest" description="Disordered" evidence="10">
    <location>
        <begin position="1560"/>
        <end position="1581"/>
    </location>
</feature>
<dbReference type="EMBL" id="LHPG02000007">
    <property type="protein sequence ID" value="PRW57320.1"/>
    <property type="molecule type" value="Genomic_DNA"/>
</dbReference>
<dbReference type="InterPro" id="IPR002553">
    <property type="entry name" value="Clathrin/coatomer_adapt-like_N"/>
</dbReference>
<organism evidence="14 15">
    <name type="scientific">Chlorella sorokiniana</name>
    <name type="common">Freshwater green alga</name>
    <dbReference type="NCBI Taxonomy" id="3076"/>
    <lineage>
        <taxon>Eukaryota</taxon>
        <taxon>Viridiplantae</taxon>
        <taxon>Chlorophyta</taxon>
        <taxon>core chlorophytes</taxon>
        <taxon>Trebouxiophyceae</taxon>
        <taxon>Chlorellales</taxon>
        <taxon>Chlorellaceae</taxon>
        <taxon>Chlorella clade</taxon>
        <taxon>Chlorella</taxon>
    </lineage>
</organism>
<evidence type="ECO:0000259" key="12">
    <source>
        <dbReference type="PROSITE" id="PS51310"/>
    </source>
</evidence>
<dbReference type="GO" id="GO:0030117">
    <property type="term" value="C:membrane coat"/>
    <property type="evidence" value="ECO:0007669"/>
    <property type="project" value="InterPro"/>
</dbReference>
<keyword evidence="3 9" id="KW-0813">Transport</keyword>
<dbReference type="PROSITE" id="PS51310">
    <property type="entry name" value="VPS28_C"/>
    <property type="match status" value="1"/>
</dbReference>
<feature type="transmembrane region" description="Helical" evidence="11">
    <location>
        <begin position="1689"/>
        <end position="1712"/>
    </location>
</feature>
<comment type="subcellular location">
    <subcellularLocation>
        <location evidence="2">Endomembrane system</location>
    </subcellularLocation>
    <subcellularLocation>
        <location evidence="1">Endosome</location>
    </subcellularLocation>
</comment>
<dbReference type="Gene3D" id="1.10.8.60">
    <property type="match status" value="1"/>
</dbReference>
<keyword evidence="8 11" id="KW-0472">Membrane</keyword>
<dbReference type="InterPro" id="IPR019489">
    <property type="entry name" value="Clp_ATPase_C"/>
</dbReference>
<dbReference type="InterPro" id="IPR027417">
    <property type="entry name" value="P-loop_NTPase"/>
</dbReference>
<name>A0A2P6TTC9_CHLSO</name>
<dbReference type="InterPro" id="IPR037206">
    <property type="entry name" value="VPS28_C_sf"/>
</dbReference>
<dbReference type="InterPro" id="IPR017898">
    <property type="entry name" value="VPS28_N"/>
</dbReference>